<dbReference type="InterPro" id="IPR012337">
    <property type="entry name" value="RNaseH-like_sf"/>
</dbReference>
<feature type="compositionally biased region" description="Low complexity" evidence="1">
    <location>
        <begin position="1910"/>
        <end position="1954"/>
    </location>
</feature>
<reference evidence="4 5" key="2">
    <citation type="submission" date="2016-08" db="EMBL/GenBank/DDBJ databases">
        <title>Pervasive Adenine N6-methylation of Active Genes in Fungi.</title>
        <authorList>
            <consortium name="DOE Joint Genome Institute"/>
            <person name="Mondo S.J."/>
            <person name="Dannebaum R.O."/>
            <person name="Kuo R.C."/>
            <person name="Labutti K."/>
            <person name="Haridas S."/>
            <person name="Kuo A."/>
            <person name="Salamov A."/>
            <person name="Ahrendt S.R."/>
            <person name="Lipzen A."/>
            <person name="Sullivan W."/>
            <person name="Andreopoulos W.B."/>
            <person name="Clum A."/>
            <person name="Lindquist E."/>
            <person name="Daum C."/>
            <person name="Ramamoorthy G.K."/>
            <person name="Gryganskyi A."/>
            <person name="Culley D."/>
            <person name="Magnuson J.K."/>
            <person name="James T.Y."/>
            <person name="O'Malley M.A."/>
            <person name="Stajich J.E."/>
            <person name="Spatafora J.W."/>
            <person name="Visel A."/>
            <person name="Grigoriev I.V."/>
        </authorList>
    </citation>
    <scope>NUCLEOTIDE SEQUENCE [LARGE SCALE GENOMIC DNA]</scope>
    <source>
        <strain evidence="5">finn</strain>
    </source>
</reference>
<dbReference type="PROSITE" id="PS50822">
    <property type="entry name" value="PIWI"/>
    <property type="match status" value="1"/>
</dbReference>
<dbReference type="InterPro" id="IPR032472">
    <property type="entry name" value="ArgoL2"/>
</dbReference>
<feature type="region of interest" description="Disordered" evidence="1">
    <location>
        <begin position="1898"/>
        <end position="1954"/>
    </location>
</feature>
<dbReference type="Pfam" id="PF08699">
    <property type="entry name" value="ArgoL1"/>
    <property type="match status" value="1"/>
</dbReference>
<dbReference type="Gene3D" id="3.30.420.10">
    <property type="entry name" value="Ribonuclease H-like superfamily/Ribonuclease H"/>
    <property type="match status" value="1"/>
</dbReference>
<feature type="domain" description="Piwi" evidence="3">
    <location>
        <begin position="1555"/>
        <end position="1859"/>
    </location>
</feature>
<dbReference type="EMBL" id="MCFH01000020">
    <property type="protein sequence ID" value="ORX50782.1"/>
    <property type="molecule type" value="Genomic_DNA"/>
</dbReference>
<evidence type="ECO:0000259" key="2">
    <source>
        <dbReference type="PROSITE" id="PS50821"/>
    </source>
</evidence>
<dbReference type="InterPro" id="IPR003100">
    <property type="entry name" value="PAZ_dom"/>
</dbReference>
<dbReference type="InterPro" id="IPR003165">
    <property type="entry name" value="Piwi"/>
</dbReference>
<dbReference type="SMART" id="SM00949">
    <property type="entry name" value="PAZ"/>
    <property type="match status" value="1"/>
</dbReference>
<dbReference type="Pfam" id="PF16486">
    <property type="entry name" value="ArgoN"/>
    <property type="match status" value="1"/>
</dbReference>
<reference evidence="4 5" key="1">
    <citation type="submission" date="2016-08" db="EMBL/GenBank/DDBJ databases">
        <title>Genomes of anaerobic fungi encode conserved fungal cellulosomes for biomass hydrolysis.</title>
        <authorList>
            <consortium name="DOE Joint Genome Institute"/>
            <person name="Haitjema C.H."/>
            <person name="Gilmore S.P."/>
            <person name="Henske J.K."/>
            <person name="Solomon K.V."/>
            <person name="De Groot R."/>
            <person name="Kuo A."/>
            <person name="Mondo S.J."/>
            <person name="Salamov A.A."/>
            <person name="Labutti K."/>
            <person name="Zhao Z."/>
            <person name="Chiniquy J."/>
            <person name="Barry K."/>
            <person name="Brewer H.M."/>
            <person name="Purvine S.O."/>
            <person name="Wright A.T."/>
            <person name="Boxma B."/>
            <person name="Van Alen T."/>
            <person name="Hackstein J.H."/>
            <person name="Baker S.E."/>
            <person name="Grigoriev I.V."/>
            <person name="O'Malley M.A."/>
        </authorList>
    </citation>
    <scope>NUCLEOTIDE SEQUENCE [LARGE SCALE GENOMIC DNA]</scope>
    <source>
        <strain evidence="5">finn</strain>
    </source>
</reference>
<dbReference type="CDD" id="cd04657">
    <property type="entry name" value="Piwi_ago-like"/>
    <property type="match status" value="1"/>
</dbReference>
<dbReference type="InterPro" id="IPR032473">
    <property type="entry name" value="Argonaute_Mid_dom"/>
</dbReference>
<dbReference type="SMART" id="SM00950">
    <property type="entry name" value="Piwi"/>
    <property type="match status" value="1"/>
</dbReference>
<feature type="compositionally biased region" description="Low complexity" evidence="1">
    <location>
        <begin position="176"/>
        <end position="199"/>
    </location>
</feature>
<comment type="caution">
    <text evidence="4">The sequence shown here is derived from an EMBL/GenBank/DDBJ whole genome shotgun (WGS) entry which is preliminary data.</text>
</comment>
<dbReference type="SUPFAM" id="SSF53098">
    <property type="entry name" value="Ribonuclease H-like"/>
    <property type="match status" value="1"/>
</dbReference>
<dbReference type="SMART" id="SM01163">
    <property type="entry name" value="DUF1785"/>
    <property type="match status" value="1"/>
</dbReference>
<dbReference type="Pfam" id="PF02171">
    <property type="entry name" value="Piwi"/>
    <property type="match status" value="1"/>
</dbReference>
<dbReference type="InterPro" id="IPR036397">
    <property type="entry name" value="RNaseH_sf"/>
</dbReference>
<feature type="compositionally biased region" description="Polar residues" evidence="1">
    <location>
        <begin position="1898"/>
        <end position="1909"/>
    </location>
</feature>
<dbReference type="InterPro" id="IPR032474">
    <property type="entry name" value="Argonaute_N"/>
</dbReference>
<dbReference type="Pfam" id="PF16487">
    <property type="entry name" value="ArgoMid"/>
    <property type="match status" value="1"/>
</dbReference>
<dbReference type="Gene3D" id="3.40.50.2300">
    <property type="match status" value="1"/>
</dbReference>
<organism evidence="4 5">
    <name type="scientific">Piromyces finnis</name>
    <dbReference type="NCBI Taxonomy" id="1754191"/>
    <lineage>
        <taxon>Eukaryota</taxon>
        <taxon>Fungi</taxon>
        <taxon>Fungi incertae sedis</taxon>
        <taxon>Chytridiomycota</taxon>
        <taxon>Chytridiomycota incertae sedis</taxon>
        <taxon>Neocallimastigomycetes</taxon>
        <taxon>Neocallimastigales</taxon>
        <taxon>Neocallimastigaceae</taxon>
        <taxon>Piromyces</taxon>
    </lineage>
</organism>
<name>A0A1Y1VA56_9FUNG</name>
<gene>
    <name evidence="4" type="ORF">BCR36DRAFT_583363</name>
</gene>
<proteinExistence type="predicted"/>
<dbReference type="Pfam" id="PF02170">
    <property type="entry name" value="PAZ"/>
    <property type="match status" value="1"/>
</dbReference>
<dbReference type="PROSITE" id="PS50821">
    <property type="entry name" value="PAZ"/>
    <property type="match status" value="1"/>
</dbReference>
<feature type="domain" description="PAZ" evidence="2">
    <location>
        <begin position="1251"/>
        <end position="1364"/>
    </location>
</feature>
<feature type="region of interest" description="Disordered" evidence="1">
    <location>
        <begin position="176"/>
        <end position="235"/>
    </location>
</feature>
<accession>A0A1Y1VA56</accession>
<keyword evidence="5" id="KW-1185">Reference proteome</keyword>
<dbReference type="PANTHER" id="PTHR22891">
    <property type="entry name" value="EUKARYOTIC TRANSLATION INITIATION FACTOR 2C"/>
    <property type="match status" value="1"/>
</dbReference>
<evidence type="ECO:0000259" key="3">
    <source>
        <dbReference type="PROSITE" id="PS50822"/>
    </source>
</evidence>
<dbReference type="CDD" id="cd02846">
    <property type="entry name" value="PAZ_argonaute_like"/>
    <property type="match status" value="1"/>
</dbReference>
<dbReference type="InterPro" id="IPR045246">
    <property type="entry name" value="Piwi_ago-like"/>
</dbReference>
<evidence type="ECO:0000313" key="5">
    <source>
        <dbReference type="Proteomes" id="UP000193719"/>
    </source>
</evidence>
<dbReference type="InterPro" id="IPR014811">
    <property type="entry name" value="ArgoL1"/>
</dbReference>
<dbReference type="SUPFAM" id="SSF101690">
    <property type="entry name" value="PAZ domain"/>
    <property type="match status" value="1"/>
</dbReference>
<evidence type="ECO:0000256" key="1">
    <source>
        <dbReference type="SAM" id="MobiDB-lite"/>
    </source>
</evidence>
<dbReference type="Proteomes" id="UP000193719">
    <property type="component" value="Unassembled WGS sequence"/>
</dbReference>
<dbReference type="Pfam" id="PF16488">
    <property type="entry name" value="ArgoL2"/>
    <property type="match status" value="1"/>
</dbReference>
<sequence length="1976" mass="219343">MLGFSNNQQQNIQDRNNMQQMPMLPVPMNQQMPMNNMQRNGPIPQNNMNVMLNQSGANNNNNTISNNNNNMSMGTPMNANTNNNINPSSLDVNNMNTSTNHQNQNMGNDGLYGNGGGIYSYPVSMMNSNSNNNYYQYNNMNNFSIYQQQPPLQSQTQQIPQQALSQQNQPYFMPQLSQQNSSESQTSSQNASQSQPNHQGNIIQTGISNQQSSMINSGISIPSDSSLQQQSQPSFYSNPSSFLMNISNNHSNSQSISNQHQNNLIGNNNGNFVSGNSGNSLSCNNSNMNMNYNSTNGYSPFNTNLYANFNGGFNSTNSSLNNSNSYTVNNINNTNDMSTTVVNNNNTAVNSTVIGSNTNNNTPSNMINTNNTNNITDNNNGNLNTNLFNGYHPINTNHPMNMNNSNMNVNTHNNMNNNGSNQINSNSINTPFVNSINSQLNPNAAAFTLSTPSNNERNISEITKESLLTKKASVTFSQTSVEASLSQNNELKNLRDVNIQGQNQTKPEISELKDNVTNEAKEIKDTPSLNDLSESISRKDSISVGSSISENISSHDTPTVSSIDSKHYTSSNFIGNSSYGGLTTTNSIGNNNGSINTSNMLTSHSSFSNFNISMNNGRNSMQNSTHNNFNISGNNSNNRNNSNMSCFNGMMSMPIIPPNGGNSMINNSHLIGTGSVFSSNNQWSNTMDNSNRMNLPMNSAGGNNNGNNNGLNSGLGSNNMKLMMNGNGISSNINSFSMTSGPNGIGSWDWNSNFSYNNGFYDGGNGLSKFNSNNNDFYHSGDNRNLKNGQQNNINLISSLTNGINNMNLNTGSGFNILSNNNNNLLSNTLGKGRINNGLGITTNPITINTNNTHHVIGPTSAKSQDNGLDSVLTGKKIEVENEELYDIKESNSTIINGNNVSNTLPTSASNGSLLSVKMSKEDLILNSKEFVPSIKHDLILTKDLSTLALGRDKIFSSNTSSLKPSPNLTSVNNEARMGFGINGAVNSFNPSNSNSSINTLVNFNMNSSMGSIATTGANNGTDLALKRKKSVAIPFTTRPGFGQAGRKIKLKANFYAIKNLLIENVHQYEFVIVQKSPRKDTNISPELLRLLYQRWWEIFKKENHKPLYPVFDGRHYIFSATRLPFQNDKAVYTINLVRDGNVSSERVFEITLRKVQEISMEGLHKFLAGQNLEVPTEALSVIDTIFRHFPSFLDNQFSIVGRSFFTNDDIEEISNGVQLWRGHHQSLKASRDRLLINIDISATAFYKPGPLKNVIQNFFGKDDLKILLNDTERQHIESFLKGIKIKINYRDNSRRTYKILRFSNLPANQQMITNIQTKNEQSVSEYFKEAYNITLKYPHIPCIDVGKVSQPIYIPIELCEVPDGQKYLKKLNEKQTTEMIKFTCQLPNLREGKINSGRKRLQPDNNECFNSLNLLISNQMEVVDARILPAPTIVFNKESQEPKIRPNGGIWSLKNKKLALGSTLSSWSILAFGKETDYPRETINNFLVELVKTLKENGVNVRNPNPPICYGNKNEIEESLYKAYHEACSCDIPIMGDEDEDHLTSISPGINRKLILCILPCRVNNTTPYYAEIKRIADTVIGVVTQCIQGRHITAPIKSYCGNLSLKINVKLGGYNNFILPEQIRFIMEEPTIVFGGNVTNPGPGDRIHPSIVALVGSMDCQCSHYIATTRIQERKKECIIKLSEMIVILFNKFYKINELMPKRILFYRDCISESQYQSVMQYELNEIREACKMIDPSYQPTITYIVVQKRHHARFFPMRKEESDSKGNILAGTVIESLITHPSQFDFYLCSHPGLQGTSRPTHYHVLYDEHNFTADELEELTYHMCFLYSRSTRAVSIVPPAYYAHLAAARVKYHAHEAWNEQEQQQQTNYINNGNSTSSVTTAAITDVTNANLVGNESSPMLDSNESLVGSGSNSTLGSSASSPSLDKSNISTSGNTTLTSSPSTSSLKNTQPVRRVLYESVKEELQEIMYFM</sequence>
<dbReference type="GO" id="GO:0003723">
    <property type="term" value="F:RNA binding"/>
    <property type="evidence" value="ECO:0007669"/>
    <property type="project" value="InterPro"/>
</dbReference>
<evidence type="ECO:0000313" key="4">
    <source>
        <dbReference type="EMBL" id="ORX50782.1"/>
    </source>
</evidence>
<feature type="compositionally biased region" description="Polar residues" evidence="1">
    <location>
        <begin position="200"/>
        <end position="218"/>
    </location>
</feature>
<dbReference type="Gene3D" id="2.170.260.10">
    <property type="entry name" value="paz domain"/>
    <property type="match status" value="1"/>
</dbReference>
<feature type="compositionally biased region" description="Low complexity" evidence="1">
    <location>
        <begin position="219"/>
        <end position="234"/>
    </location>
</feature>
<protein>
    <submittedName>
        <fullName evidence="4">Piwi-domain-containing protein</fullName>
    </submittedName>
</protein>
<dbReference type="OrthoDB" id="10252740at2759"/>
<dbReference type="STRING" id="1754191.A0A1Y1VA56"/>
<dbReference type="InterPro" id="IPR036085">
    <property type="entry name" value="PAZ_dom_sf"/>
</dbReference>